<dbReference type="AlphaFoldDB" id="B1AEM0"/>
<feature type="active site" evidence="11">
    <location>
        <position position="33"/>
    </location>
</feature>
<comment type="pathway">
    <text evidence="2 11">Amino-acid biosynthesis; L-histidine biosynthesis; L-histidine from 5-phospho-alpha-D-ribose 1-diphosphate: step 5/9.</text>
</comment>
<keyword evidence="7 11" id="KW-0368">Histidine biosynthesis</keyword>
<evidence type="ECO:0000256" key="6">
    <source>
        <dbReference type="ARBA" id="ARBA00022605"/>
    </source>
</evidence>
<dbReference type="Gene3D" id="3.20.20.70">
    <property type="entry name" value="Aldolase class I"/>
    <property type="match status" value="1"/>
</dbReference>
<evidence type="ECO:0000256" key="4">
    <source>
        <dbReference type="ARBA" id="ARBA00011152"/>
    </source>
</evidence>
<dbReference type="PANTHER" id="PTHR21235">
    <property type="entry name" value="IMIDAZOLE GLYCEROL PHOSPHATE SYNTHASE SUBUNIT HISF/H IGP SYNTHASE SUBUNIT HISF/H"/>
    <property type="match status" value="1"/>
</dbReference>
<comment type="function">
    <text evidence="9 11">IGPS catalyzes the conversion of PRFAR and glutamine to IGP, AICAR and glutamate. The HisF subunit catalyzes the cyclization activity that produces IGP and AICAR from PRFAR using the ammonia provided by the HisH subunit.</text>
</comment>
<evidence type="ECO:0000256" key="1">
    <source>
        <dbReference type="ARBA" id="ARBA00004496"/>
    </source>
</evidence>
<evidence type="ECO:0000256" key="11">
    <source>
        <dbReference type="HAMAP-Rule" id="MF_01013"/>
    </source>
</evidence>
<gene>
    <name evidence="11 14" type="primary">hisF</name>
</gene>
<dbReference type="GO" id="GO:0016829">
    <property type="term" value="F:lyase activity"/>
    <property type="evidence" value="ECO:0007669"/>
    <property type="project" value="UniProtKB-KW"/>
</dbReference>
<dbReference type="PANTHER" id="PTHR21235:SF2">
    <property type="entry name" value="IMIDAZOLE GLYCEROL PHOSPHATE SYNTHASE HISHF"/>
    <property type="match status" value="1"/>
</dbReference>
<comment type="subunit">
    <text evidence="4 11">Heterodimer of HisH and HisF.</text>
</comment>
<dbReference type="UniPathway" id="UPA00031">
    <property type="reaction ID" value="UER00010"/>
</dbReference>
<evidence type="ECO:0000256" key="7">
    <source>
        <dbReference type="ARBA" id="ARBA00023102"/>
    </source>
</evidence>
<dbReference type="Pfam" id="PF00977">
    <property type="entry name" value="His_biosynth"/>
    <property type="match status" value="1"/>
</dbReference>
<dbReference type="GO" id="GO:0000107">
    <property type="term" value="F:imidazoleglycerol-phosphate synthase activity"/>
    <property type="evidence" value="ECO:0007669"/>
    <property type="project" value="UniProtKB-UniRule"/>
</dbReference>
<proteinExistence type="inferred from homology"/>
<keyword evidence="5 11" id="KW-0963">Cytoplasm</keyword>
<name>B1AEM0_XANOO</name>
<evidence type="ECO:0000256" key="5">
    <source>
        <dbReference type="ARBA" id="ARBA00022490"/>
    </source>
</evidence>
<comment type="subcellular location">
    <subcellularLocation>
        <location evidence="1 11">Cytoplasm</location>
    </subcellularLocation>
</comment>
<dbReference type="SUPFAM" id="SSF51366">
    <property type="entry name" value="Ribulose-phoshate binding barrel"/>
    <property type="match status" value="1"/>
</dbReference>
<comment type="catalytic activity">
    <reaction evidence="10 11">
        <text>5-[(5-phospho-1-deoxy-D-ribulos-1-ylimino)methylamino]-1-(5-phospho-beta-D-ribosyl)imidazole-4-carboxamide + L-glutamine = D-erythro-1-(imidazol-4-yl)glycerol 3-phosphate + 5-amino-1-(5-phospho-beta-D-ribosyl)imidazole-4-carboxamide + L-glutamate + H(+)</text>
        <dbReference type="Rhea" id="RHEA:24793"/>
        <dbReference type="ChEBI" id="CHEBI:15378"/>
        <dbReference type="ChEBI" id="CHEBI:29985"/>
        <dbReference type="ChEBI" id="CHEBI:58278"/>
        <dbReference type="ChEBI" id="CHEBI:58359"/>
        <dbReference type="ChEBI" id="CHEBI:58475"/>
        <dbReference type="ChEBI" id="CHEBI:58525"/>
        <dbReference type="EC" id="4.3.2.10"/>
    </reaction>
</comment>
<evidence type="ECO:0000256" key="10">
    <source>
        <dbReference type="ARBA" id="ARBA00047838"/>
    </source>
</evidence>
<feature type="region of interest" description="Disordered" evidence="13">
    <location>
        <begin position="1"/>
        <end position="20"/>
    </location>
</feature>
<evidence type="ECO:0000256" key="13">
    <source>
        <dbReference type="SAM" id="MobiDB-lite"/>
    </source>
</evidence>
<evidence type="ECO:0000256" key="2">
    <source>
        <dbReference type="ARBA" id="ARBA00005091"/>
    </source>
</evidence>
<reference evidence="14" key="1">
    <citation type="submission" date="2008-02" db="EMBL/GenBank/DDBJ databases">
        <title>Cloning and functional characterization of hisF gene in Xanthomonas oryzae pv. oryzae.</title>
        <authorList>
            <person name="Chen L."/>
            <person name="Yang W."/>
            <person name="Hu B."/>
            <person name="Liu F."/>
        </authorList>
    </citation>
    <scope>NUCLEOTIDE SEQUENCE</scope>
    <source>
        <strain evidence="14">PXO99</strain>
    </source>
</reference>
<sequence length="280" mass="30608">MRRHRAWQGLAGRASGSRRGTGMLSRRIIPCLDVRNGRVVKGVKFHDHIDMGDIVELALRYRAQGADELVFYDIGASPEGRSVDYTWVERVARLIDIPFCVAGGIGDVETARAVLHAGADKISINSPALGRPQLISELADAFGVQCVVVGIDSIREDDGQWRVRRYTGDPSKTQALPMRTLDWVAEAQRLGAGEIVLNCMDNDGVRRGYDIAQLRQVRALCHVPLIASGGAGEMQHFADVFDQADVDGALAASVFHSGAIPIPELKQFLRAQQIEVRDGQ</sequence>
<evidence type="ECO:0000256" key="9">
    <source>
        <dbReference type="ARBA" id="ARBA00025475"/>
    </source>
</evidence>
<keyword evidence="8 11" id="KW-0456">Lyase</keyword>
<dbReference type="InterPro" id="IPR050064">
    <property type="entry name" value="IGPS_HisA/HisF"/>
</dbReference>
<evidence type="ECO:0000256" key="8">
    <source>
        <dbReference type="ARBA" id="ARBA00023239"/>
    </source>
</evidence>
<dbReference type="NCBIfam" id="TIGR00735">
    <property type="entry name" value="hisF"/>
    <property type="match status" value="1"/>
</dbReference>
<dbReference type="EC" id="4.3.2.10" evidence="11"/>
<dbReference type="HAMAP" id="MF_01013">
    <property type="entry name" value="HisF"/>
    <property type="match status" value="1"/>
</dbReference>
<keyword evidence="6 11" id="KW-0028">Amino-acid biosynthesis</keyword>
<feature type="active site" evidence="11">
    <location>
        <position position="152"/>
    </location>
</feature>
<comment type="similarity">
    <text evidence="3 11 12">Belongs to the HisA/HisF family.</text>
</comment>
<feature type="compositionally biased region" description="Low complexity" evidence="13">
    <location>
        <begin position="11"/>
        <end position="20"/>
    </location>
</feature>
<organism evidence="14">
    <name type="scientific">Xanthomonas oryzae pv. oryzae</name>
    <dbReference type="NCBI Taxonomy" id="64187"/>
    <lineage>
        <taxon>Bacteria</taxon>
        <taxon>Pseudomonadati</taxon>
        <taxon>Pseudomonadota</taxon>
        <taxon>Gammaproteobacteria</taxon>
        <taxon>Lysobacterales</taxon>
        <taxon>Lysobacteraceae</taxon>
        <taxon>Xanthomonas</taxon>
    </lineage>
</organism>
<dbReference type="FunFam" id="3.20.20.70:FF:000006">
    <property type="entry name" value="Imidazole glycerol phosphate synthase subunit HisF"/>
    <property type="match status" value="1"/>
</dbReference>
<accession>B1AEM0</accession>
<protein>
    <recommendedName>
        <fullName evidence="11">Imidazole glycerol phosphate synthase subunit HisF</fullName>
        <ecNumber evidence="11">4.3.2.10</ecNumber>
    </recommendedName>
    <alternativeName>
        <fullName evidence="11">IGP synthase cyclase subunit</fullName>
    </alternativeName>
    <alternativeName>
        <fullName evidence="11">IGP synthase subunit HisF</fullName>
    </alternativeName>
    <alternativeName>
        <fullName evidence="11">ImGP synthase subunit HisF</fullName>
        <shortName evidence="11">IGPS subunit HisF</shortName>
    </alternativeName>
</protein>
<dbReference type="InterPro" id="IPR004651">
    <property type="entry name" value="HisF"/>
</dbReference>
<evidence type="ECO:0000313" key="14">
    <source>
        <dbReference type="EMBL" id="ABZ91974.1"/>
    </source>
</evidence>
<dbReference type="EMBL" id="EU447441">
    <property type="protein sequence ID" value="ABZ91974.1"/>
    <property type="molecule type" value="Genomic_DNA"/>
</dbReference>
<evidence type="ECO:0000256" key="12">
    <source>
        <dbReference type="RuleBase" id="RU003657"/>
    </source>
</evidence>
<dbReference type="GO" id="GO:0000105">
    <property type="term" value="P:L-histidine biosynthetic process"/>
    <property type="evidence" value="ECO:0007669"/>
    <property type="project" value="UniProtKB-UniRule"/>
</dbReference>
<dbReference type="InterPro" id="IPR013785">
    <property type="entry name" value="Aldolase_TIM"/>
</dbReference>
<dbReference type="InterPro" id="IPR006062">
    <property type="entry name" value="His_biosynth"/>
</dbReference>
<dbReference type="InterPro" id="IPR011060">
    <property type="entry name" value="RibuloseP-bd_barrel"/>
</dbReference>
<dbReference type="CDD" id="cd04731">
    <property type="entry name" value="HisF"/>
    <property type="match status" value="1"/>
</dbReference>
<dbReference type="GO" id="GO:0005737">
    <property type="term" value="C:cytoplasm"/>
    <property type="evidence" value="ECO:0007669"/>
    <property type="project" value="UniProtKB-SubCell"/>
</dbReference>
<evidence type="ECO:0000256" key="3">
    <source>
        <dbReference type="ARBA" id="ARBA00009667"/>
    </source>
</evidence>